<dbReference type="InterPro" id="IPR013320">
    <property type="entry name" value="ConA-like_dom_sf"/>
</dbReference>
<comment type="subcellular location">
    <subcellularLocation>
        <location evidence="1">Secreted</location>
    </subcellularLocation>
</comment>
<dbReference type="InterPro" id="IPR006558">
    <property type="entry name" value="LamG-like"/>
</dbReference>
<keyword evidence="9" id="KW-1185">Reference proteome</keyword>
<reference evidence="8" key="3">
    <citation type="submission" date="2015-06" db="UniProtKB">
        <authorList>
            <consortium name="EnsemblMetazoa"/>
        </authorList>
    </citation>
    <scope>IDENTIFICATION</scope>
</reference>
<evidence type="ECO:0000256" key="5">
    <source>
        <dbReference type="ARBA" id="ARBA00023157"/>
    </source>
</evidence>
<dbReference type="SUPFAM" id="SSF82895">
    <property type="entry name" value="TSP-1 type 1 repeat"/>
    <property type="match status" value="3"/>
</dbReference>
<dbReference type="PANTHER" id="PTHR22906">
    <property type="entry name" value="PROPERDIN"/>
    <property type="match status" value="1"/>
</dbReference>
<dbReference type="Pfam" id="PF13385">
    <property type="entry name" value="Laminin_G_3"/>
    <property type="match status" value="1"/>
</dbReference>
<gene>
    <name evidence="7" type="ORF">CAPTEDRAFT_198362</name>
</gene>
<evidence type="ECO:0000256" key="2">
    <source>
        <dbReference type="ARBA" id="ARBA00022525"/>
    </source>
</evidence>
<evidence type="ECO:0000313" key="8">
    <source>
        <dbReference type="EnsemblMetazoa" id="CapteP198362"/>
    </source>
</evidence>
<dbReference type="SMART" id="SM00560">
    <property type="entry name" value="LamGL"/>
    <property type="match status" value="1"/>
</dbReference>
<dbReference type="HOGENOM" id="CLU_258210_0_0_1"/>
<dbReference type="InterPro" id="IPR000884">
    <property type="entry name" value="TSP1_rpt"/>
</dbReference>
<keyword evidence="5" id="KW-1015">Disulfide bond</keyword>
<evidence type="ECO:0000259" key="6">
    <source>
        <dbReference type="SMART" id="SM00560"/>
    </source>
</evidence>
<dbReference type="InterPro" id="IPR052065">
    <property type="entry name" value="Compl_asym_regulator"/>
</dbReference>
<accession>R7T938</accession>
<dbReference type="OrthoDB" id="10030431at2759"/>
<feature type="domain" description="LamG-like jellyroll fold" evidence="6">
    <location>
        <begin position="1202"/>
        <end position="1335"/>
    </location>
</feature>
<evidence type="ECO:0000313" key="7">
    <source>
        <dbReference type="EMBL" id="ELT89948.1"/>
    </source>
</evidence>
<sequence>MDRRKEQSDFSNQHFVATKECDDWPEWGICSISCGGPVQQVRTRDCRSINHLGEVISVKTDEDYQECGSVKCPEEICRDWVETVPCPISCGGPAEATFSQTCDLVDWAGTVLESNTIEEVRICAELACPETICPEWGSFDPCPLSCGGPATQTRMRTCDIMDHSGANIGSILETDTQECGNIACPSEVCEDWPEWAACSVSCGGPVEQIRSRDCNMVDHLGNIASTRTEEEFRQCGFVSCPEEVCKEWIEFQPCPISCGGPAEEKFTRVCDMVDWMGTVVSSETVEEVRVCADFPCPEVVCPEYRAYPECPVSCEGATQTRSRTCNLVDHEGNIMEEISESEEVICNNFACPTTVCPEYVDYPACPVSCEGAEQTRTRTCEIIDHTGALVETVEESESQICNNFACPNTVCPDYEEYPACPVTCAGVEQTRTRTCQTFDYKGALVEAFIESESQICNNFACPSKVCPEYIDYPVCPVSCAGAEQTRTRTCEIIDHTGALVETVEESESQICNNFACPNTVCPDYEEYPACPVTCAGVEQTRTRTCQTFDYKGALVEAFIESESQICNNFACPSKVCPEYIDYPVCPVSCAGAEQTRSRTCEIIDHTGALVETVEESESQICNNFACPNTVCPDYEEYPACPVTCAGVEQTRTRTCQTFDYKGALLEAFIESESQICNNFACPSKVCPEYIDYPVCPVTCAGAEQTRSRTCEIIDHTGALVETVEESESQICNNFACPSTVCPEYVDYPVCPVSCEGAEQTRTRTCEIIDHTGALVETVEESESQICNNFACPNTVCPDYEQYPACPVTCAGIEQIRTRTCQTFDYTGAVVNAFVETESQICNNFACPTKECPEYEQYPACPVDCEGADQTRTRTCEIIDHTGAVVETVEESESQICNNFACPNTVCPEYEEYPACPVSCGGAEQTRTRSCQTLDYTGALLKTFVESETQICNNFACPSTVCPEYEEYPACPVESPTPVPDVPDVPAVPAVPAIPAVDCSTCDYGPYGIVVYLPDPENCQCYYQCQRVPVVGKTGEYTYLTHHQCCAAGLTWRQSWMTCVTEAFKETDATCLDTPTDDITTTVAPSTSPAVQCSLQPVPGNPQYFLNANIEQFCGEHMQFDVTVCTCVPISSDIVCDSDVLLYFPFDEDLHDHSCQRAVSTQTSEASVVLVEDAQRGTVAFFDGASSLHVGFIYNYFADRSVTAWTVTVWFKRTGGTELVSGILNNGDCVGSPSFGMHLGDGQVGSVSVDTDVSSAMVAIDGVQVMHDDWQHMALVYDGSALNMYLDGANVNAVPASGAIENRQCAMNIGAEHAGTEYFEGFMDDIYIYERALSAEEVQTLSGL</sequence>
<dbReference type="Proteomes" id="UP000014760">
    <property type="component" value="Unassembled WGS sequence"/>
</dbReference>
<evidence type="ECO:0000256" key="4">
    <source>
        <dbReference type="ARBA" id="ARBA00022737"/>
    </source>
</evidence>
<name>R7T938_CAPTE</name>
<keyword evidence="2" id="KW-0964">Secreted</keyword>
<keyword evidence="3" id="KW-0732">Signal</keyword>
<dbReference type="PROSITE" id="PS50092">
    <property type="entry name" value="TSP1"/>
    <property type="match status" value="10"/>
</dbReference>
<organism evidence="7">
    <name type="scientific">Capitella teleta</name>
    <name type="common">Polychaete worm</name>
    <dbReference type="NCBI Taxonomy" id="283909"/>
    <lineage>
        <taxon>Eukaryota</taxon>
        <taxon>Metazoa</taxon>
        <taxon>Spiralia</taxon>
        <taxon>Lophotrochozoa</taxon>
        <taxon>Annelida</taxon>
        <taxon>Polychaeta</taxon>
        <taxon>Sedentaria</taxon>
        <taxon>Scolecida</taxon>
        <taxon>Capitellidae</taxon>
        <taxon>Capitella</taxon>
    </lineage>
</organism>
<dbReference type="Gene3D" id="2.20.100.10">
    <property type="entry name" value="Thrombospondin type-1 (TSP1) repeat"/>
    <property type="match status" value="9"/>
</dbReference>
<dbReference type="SMART" id="SM00209">
    <property type="entry name" value="TSP1"/>
    <property type="match status" value="16"/>
</dbReference>
<dbReference type="Gene3D" id="2.60.120.200">
    <property type="match status" value="1"/>
</dbReference>
<dbReference type="PANTHER" id="PTHR22906:SF43">
    <property type="entry name" value="PROPERDIN"/>
    <property type="match status" value="1"/>
</dbReference>
<dbReference type="EMBL" id="AMQN01014619">
    <property type="status" value="NOT_ANNOTATED_CDS"/>
    <property type="molecule type" value="Genomic_DNA"/>
</dbReference>
<dbReference type="EMBL" id="KB311106">
    <property type="protein sequence ID" value="ELT89948.1"/>
    <property type="molecule type" value="Genomic_DNA"/>
</dbReference>
<dbReference type="SUPFAM" id="SSF49899">
    <property type="entry name" value="Concanavalin A-like lectins/glucanases"/>
    <property type="match status" value="1"/>
</dbReference>
<protein>
    <recommendedName>
        <fullName evidence="6">LamG-like jellyroll fold domain-containing protein</fullName>
    </recommendedName>
</protein>
<proteinExistence type="predicted"/>
<evidence type="ECO:0000313" key="9">
    <source>
        <dbReference type="Proteomes" id="UP000014760"/>
    </source>
</evidence>
<evidence type="ECO:0000256" key="3">
    <source>
        <dbReference type="ARBA" id="ARBA00022729"/>
    </source>
</evidence>
<keyword evidence="4" id="KW-0677">Repeat</keyword>
<dbReference type="EMBL" id="AMQN01014618">
    <property type="status" value="NOT_ANNOTATED_CDS"/>
    <property type="molecule type" value="Genomic_DNA"/>
</dbReference>
<dbReference type="EnsemblMetazoa" id="CapteT198362">
    <property type="protein sequence ID" value="CapteP198362"/>
    <property type="gene ID" value="CapteG198362"/>
</dbReference>
<dbReference type="EMBL" id="AMQN01014617">
    <property type="status" value="NOT_ANNOTATED_CDS"/>
    <property type="molecule type" value="Genomic_DNA"/>
</dbReference>
<dbReference type="InterPro" id="IPR036383">
    <property type="entry name" value="TSP1_rpt_sf"/>
</dbReference>
<evidence type="ECO:0000256" key="1">
    <source>
        <dbReference type="ARBA" id="ARBA00004613"/>
    </source>
</evidence>
<dbReference type="Pfam" id="PF00090">
    <property type="entry name" value="TSP_1"/>
    <property type="match status" value="13"/>
</dbReference>
<reference evidence="9" key="1">
    <citation type="submission" date="2012-12" db="EMBL/GenBank/DDBJ databases">
        <authorList>
            <person name="Hellsten U."/>
            <person name="Grimwood J."/>
            <person name="Chapman J.A."/>
            <person name="Shapiro H."/>
            <person name="Aerts A."/>
            <person name="Otillar R.P."/>
            <person name="Terry A.Y."/>
            <person name="Boore J.L."/>
            <person name="Simakov O."/>
            <person name="Marletaz F."/>
            <person name="Cho S.-J."/>
            <person name="Edsinger-Gonzales E."/>
            <person name="Havlak P."/>
            <person name="Kuo D.-H."/>
            <person name="Larsson T."/>
            <person name="Lv J."/>
            <person name="Arendt D."/>
            <person name="Savage R."/>
            <person name="Osoegawa K."/>
            <person name="de Jong P."/>
            <person name="Lindberg D.R."/>
            <person name="Seaver E.C."/>
            <person name="Weisblat D.A."/>
            <person name="Putnam N.H."/>
            <person name="Grigoriev I.V."/>
            <person name="Rokhsar D.S."/>
        </authorList>
    </citation>
    <scope>NUCLEOTIDE SEQUENCE</scope>
    <source>
        <strain evidence="9">I ESC-2004</strain>
    </source>
</reference>
<reference evidence="7 9" key="2">
    <citation type="journal article" date="2013" name="Nature">
        <title>Insights into bilaterian evolution from three spiralian genomes.</title>
        <authorList>
            <person name="Simakov O."/>
            <person name="Marletaz F."/>
            <person name="Cho S.J."/>
            <person name="Edsinger-Gonzales E."/>
            <person name="Havlak P."/>
            <person name="Hellsten U."/>
            <person name="Kuo D.H."/>
            <person name="Larsson T."/>
            <person name="Lv J."/>
            <person name="Arendt D."/>
            <person name="Savage R."/>
            <person name="Osoegawa K."/>
            <person name="de Jong P."/>
            <person name="Grimwood J."/>
            <person name="Chapman J.A."/>
            <person name="Shapiro H."/>
            <person name="Aerts A."/>
            <person name="Otillar R.P."/>
            <person name="Terry A.Y."/>
            <person name="Boore J.L."/>
            <person name="Grigoriev I.V."/>
            <person name="Lindberg D.R."/>
            <person name="Seaver E.C."/>
            <person name="Weisblat D.A."/>
            <person name="Putnam N.H."/>
            <person name="Rokhsar D.S."/>
        </authorList>
    </citation>
    <scope>NUCLEOTIDE SEQUENCE</scope>
    <source>
        <strain evidence="7 9">I ESC-2004</strain>
    </source>
</reference>
<dbReference type="OMA" id="NWSPWVE"/>